<organism evidence="2 3">
    <name type="scientific">Bacillus cereus</name>
    <dbReference type="NCBI Taxonomy" id="1396"/>
    <lineage>
        <taxon>Bacteria</taxon>
        <taxon>Bacillati</taxon>
        <taxon>Bacillota</taxon>
        <taxon>Bacilli</taxon>
        <taxon>Bacillales</taxon>
        <taxon>Bacillaceae</taxon>
        <taxon>Bacillus</taxon>
        <taxon>Bacillus cereus group</taxon>
    </lineage>
</organism>
<evidence type="ECO:0000313" key="3">
    <source>
        <dbReference type="Proteomes" id="UP000224076"/>
    </source>
</evidence>
<dbReference type="EMBL" id="NVDG01000029">
    <property type="protein sequence ID" value="PFU40933.1"/>
    <property type="molecule type" value="Genomic_DNA"/>
</dbReference>
<evidence type="ECO:0000259" key="1">
    <source>
        <dbReference type="Pfam" id="PF14311"/>
    </source>
</evidence>
<sequence length="106" mass="12306">MCRYKVWWQCEKGHEWETSVSHISRGQGCPYCSNRRVTSENCLASRNPQLSLEWHASENGKSTPKMVMPGSRKKVWWQCKKGHEWRASIDNTNRGRGCLYCSGKVN</sequence>
<comment type="caution">
    <text evidence="2">The sequence shown here is derived from an EMBL/GenBank/DDBJ whole genome shotgun (WGS) entry which is preliminary data.</text>
</comment>
<dbReference type="PANTHER" id="PTHR37317">
    <property type="entry name" value="BLR8090 PROTEIN"/>
    <property type="match status" value="1"/>
</dbReference>
<dbReference type="InterPro" id="IPR025487">
    <property type="entry name" value="DUF4379"/>
</dbReference>
<reference evidence="2 3" key="1">
    <citation type="submission" date="2017-09" db="EMBL/GenBank/DDBJ databases">
        <title>Large-scale bioinformatics analysis of Bacillus genomes uncovers conserved roles of natural products in bacterial physiology.</title>
        <authorList>
            <consortium name="Agbiome Team Llc"/>
            <person name="Bleich R.M."/>
            <person name="Grubbs K.J."/>
            <person name="Santa Maria K.C."/>
            <person name="Allen S.E."/>
            <person name="Farag S."/>
            <person name="Shank E.A."/>
            <person name="Bowers A."/>
        </authorList>
    </citation>
    <scope>NUCLEOTIDE SEQUENCE [LARGE SCALE GENOMIC DNA]</scope>
    <source>
        <strain evidence="2 3">AFS061806</strain>
    </source>
</reference>
<feature type="domain" description="Treble clef zinc finger" evidence="1">
    <location>
        <begin position="3"/>
        <end position="35"/>
    </location>
</feature>
<dbReference type="RefSeq" id="WP_098323264.1">
    <property type="nucleotide sequence ID" value="NZ_NUXC01000032.1"/>
</dbReference>
<gene>
    <name evidence="2" type="ORF">COK86_18315</name>
</gene>
<dbReference type="PANTHER" id="PTHR37317:SF1">
    <property type="entry name" value="ZINC-RIBBON DOMAIN-CONTAINING PROTEIN-RELATED"/>
    <property type="match status" value="1"/>
</dbReference>
<name>A0A2B3U001_BACCE</name>
<dbReference type="Pfam" id="PF14311">
    <property type="entry name" value="DUF4379"/>
    <property type="match status" value="2"/>
</dbReference>
<dbReference type="AlphaFoldDB" id="A0A2B3U001"/>
<accession>A0A2B3U001</accession>
<dbReference type="Proteomes" id="UP000224076">
    <property type="component" value="Unassembled WGS sequence"/>
</dbReference>
<proteinExistence type="predicted"/>
<protein>
    <recommendedName>
        <fullName evidence="1">Treble clef zinc finger domain-containing protein</fullName>
    </recommendedName>
</protein>
<feature type="domain" description="Treble clef zinc finger" evidence="1">
    <location>
        <begin position="51"/>
        <end position="104"/>
    </location>
</feature>
<evidence type="ECO:0000313" key="2">
    <source>
        <dbReference type="EMBL" id="PFU40933.1"/>
    </source>
</evidence>